<proteinExistence type="predicted"/>
<dbReference type="EMBL" id="CABPSR010000003">
    <property type="protein sequence ID" value="VVE78629.1"/>
    <property type="molecule type" value="Genomic_DNA"/>
</dbReference>
<evidence type="ECO:0008006" key="3">
    <source>
        <dbReference type="Google" id="ProtNLM"/>
    </source>
</evidence>
<protein>
    <recommendedName>
        <fullName evidence="3">HEXXH motif domain-containing protein</fullName>
    </recommendedName>
</protein>
<name>A0A5E5AYI5_9BURK</name>
<dbReference type="InterPro" id="IPR026337">
    <property type="entry name" value="AKG_HExxH"/>
</dbReference>
<dbReference type="AlphaFoldDB" id="A0A5E5AYI5"/>
<dbReference type="Proteomes" id="UP000335538">
    <property type="component" value="Unassembled WGS sequence"/>
</dbReference>
<accession>A0A5E5AYI5</accession>
<reference evidence="1 2" key="1">
    <citation type="submission" date="2019-08" db="EMBL/GenBank/DDBJ databases">
        <authorList>
            <person name="Peeters C."/>
        </authorList>
    </citation>
    <scope>NUCLEOTIDE SEQUENCE [LARGE SCALE GENOMIC DNA]</scope>
    <source>
        <strain evidence="1 2">LMG 31121</strain>
    </source>
</reference>
<evidence type="ECO:0000313" key="2">
    <source>
        <dbReference type="Proteomes" id="UP000335538"/>
    </source>
</evidence>
<dbReference type="NCBIfam" id="TIGR04267">
    <property type="entry name" value="mod_HExxH"/>
    <property type="match status" value="1"/>
</dbReference>
<evidence type="ECO:0000313" key="1">
    <source>
        <dbReference type="EMBL" id="VVE78629.1"/>
    </source>
</evidence>
<dbReference type="RefSeq" id="WP_150808983.1">
    <property type="nucleotide sequence ID" value="NZ_CABPSR010000003.1"/>
</dbReference>
<sequence>MLLQSGVTTQIQNIVAFVGAGDIETAKSLTSLQDVRTEYRNLIYRLQHRDVRNDTGAPRIATCYDEVRELFPLFVNDSLLDDMAQHQVIEKEIDKQSATKRDLILRALNELALYSEAHSRLFHTIITDIFILPSRIAKAGSTSQAIGVIWANPKIDYTVHDTIEILVHELTHHTLFIDEFRHGHYDYASLIDSSTWARSAILNTMRPLDKVLHSAVVSMEILILRERMLGHPVRPRVHPPTDLMIEQLNGAIDSIDEVLRKQGPDEILKPRAHEILDNIRNQLIPFTERRSI</sequence>
<gene>
    <name evidence="1" type="ORF">PSP31121_01758</name>
</gene>
<organism evidence="1 2">
    <name type="scientific">Pandoraea sputorum</name>
    <dbReference type="NCBI Taxonomy" id="93222"/>
    <lineage>
        <taxon>Bacteria</taxon>
        <taxon>Pseudomonadati</taxon>
        <taxon>Pseudomonadota</taxon>
        <taxon>Betaproteobacteria</taxon>
        <taxon>Burkholderiales</taxon>
        <taxon>Burkholderiaceae</taxon>
        <taxon>Pandoraea</taxon>
    </lineage>
</organism>